<protein>
    <submittedName>
        <fullName evidence="1">Nucleotide pyrophosphohydrolase</fullName>
    </submittedName>
</protein>
<dbReference type="InterPro" id="IPR025984">
    <property type="entry name" value="DCTPP"/>
</dbReference>
<dbReference type="InterPro" id="IPR052555">
    <property type="entry name" value="dCTP_Pyrophosphatase"/>
</dbReference>
<dbReference type="PIRSF" id="PIRSF029826">
    <property type="entry name" value="UCP029826_pph"/>
    <property type="match status" value="1"/>
</dbReference>
<dbReference type="OrthoDB" id="9791898at2"/>
<dbReference type="AlphaFoldDB" id="A0A4Q1C5M4"/>
<accession>A0A4Q1C5M4</accession>
<dbReference type="Gene3D" id="1.10.287.1080">
    <property type="entry name" value="MazG-like"/>
    <property type="match status" value="1"/>
</dbReference>
<dbReference type="Pfam" id="PF12643">
    <property type="entry name" value="MazG-like"/>
    <property type="match status" value="1"/>
</dbReference>
<comment type="caution">
    <text evidence="1">The sequence shown here is derived from an EMBL/GenBank/DDBJ whole genome shotgun (WGS) entry which is preliminary data.</text>
</comment>
<name>A0A4Q1C5M4_9BACT</name>
<dbReference type="Proteomes" id="UP000290218">
    <property type="component" value="Unassembled WGS sequence"/>
</dbReference>
<keyword evidence="2" id="KW-1185">Reference proteome</keyword>
<dbReference type="PANTHER" id="PTHR46523">
    <property type="entry name" value="DCTP PYROPHOSPHATASE 1"/>
    <property type="match status" value="1"/>
</dbReference>
<evidence type="ECO:0000313" key="2">
    <source>
        <dbReference type="Proteomes" id="UP000290218"/>
    </source>
</evidence>
<keyword evidence="1" id="KW-0378">Hydrolase</keyword>
<sequence length="121" mass="13541">MTDDITTLAQLKEATAKFARERDWEQFHAPKNLSMAIAAEVGELMEHFLWVSADESSTLCLNKDKRGKIEEELADIIMFSLQFANMAKIDVASAISAKIVKNAAKYPVSKAKGRSEKYTEL</sequence>
<gene>
    <name evidence="1" type="ORF">ESB00_18375</name>
</gene>
<evidence type="ECO:0000313" key="1">
    <source>
        <dbReference type="EMBL" id="RXK53655.1"/>
    </source>
</evidence>
<reference evidence="1 2" key="1">
    <citation type="submission" date="2019-01" db="EMBL/GenBank/DDBJ databases">
        <title>Lacunisphaera sp. strain TWA-58.</title>
        <authorList>
            <person name="Chen W.-M."/>
        </authorList>
    </citation>
    <scope>NUCLEOTIDE SEQUENCE [LARGE SCALE GENOMIC DNA]</scope>
    <source>
        <strain evidence="1 2">TWA-58</strain>
    </source>
</reference>
<organism evidence="1 2">
    <name type="scientific">Oleiharenicola lentus</name>
    <dbReference type="NCBI Taxonomy" id="2508720"/>
    <lineage>
        <taxon>Bacteria</taxon>
        <taxon>Pseudomonadati</taxon>
        <taxon>Verrucomicrobiota</taxon>
        <taxon>Opitutia</taxon>
        <taxon>Opitutales</taxon>
        <taxon>Opitutaceae</taxon>
        <taxon>Oleiharenicola</taxon>
    </lineage>
</organism>
<dbReference type="PANTHER" id="PTHR46523:SF1">
    <property type="entry name" value="DCTP PYROPHOSPHATASE 1"/>
    <property type="match status" value="1"/>
</dbReference>
<proteinExistence type="predicted"/>
<dbReference type="SUPFAM" id="SSF101386">
    <property type="entry name" value="all-alpha NTP pyrophosphatases"/>
    <property type="match status" value="1"/>
</dbReference>
<dbReference type="GO" id="GO:0009143">
    <property type="term" value="P:nucleoside triphosphate catabolic process"/>
    <property type="evidence" value="ECO:0007669"/>
    <property type="project" value="InterPro"/>
</dbReference>
<dbReference type="GO" id="GO:0047429">
    <property type="term" value="F:nucleoside triphosphate diphosphatase activity"/>
    <property type="evidence" value="ECO:0007669"/>
    <property type="project" value="InterPro"/>
</dbReference>
<dbReference type="RefSeq" id="WP_129049556.1">
    <property type="nucleotide sequence ID" value="NZ_SDHX01000002.1"/>
</dbReference>
<dbReference type="EMBL" id="SDHX01000002">
    <property type="protein sequence ID" value="RXK53655.1"/>
    <property type="molecule type" value="Genomic_DNA"/>
</dbReference>
<dbReference type="CDD" id="cd11537">
    <property type="entry name" value="NTP-PPase_RS21-C6_like"/>
    <property type="match status" value="1"/>
</dbReference>